<evidence type="ECO:0000259" key="9">
    <source>
        <dbReference type="PROSITE" id="PS00716"/>
    </source>
</evidence>
<sequence length="463" mass="52848">MIQDYKFRISIPSDGSFIEDAHLQSEESFELESEDIAIEFSDDATNDVDQEGSDLSDLEHIEGYADDLDEPVQMYLREIGKVPLLTAEQEVILARKIELSRRLDEYWLQQHTNADVTLVALKIYKSASLGYVQAKEWLPTDVSLPLSELYQAAITHARESFAKDEEVKKLLEAEQDMYLLPPLITEYIERSNKCPDVKTVSQVLLANKSIVINHWNKVRKEGEGAKCKLIEANTRLVVSIAKKYLGRGLSLLDLIQEGNIGLMRAADKFDYTRGYKFSTYATWWIRQAVTRAIADQSRTIRLPVHVCETVSKIHKTSQKLQQELGHEPTIEQLSSELGMPMKKVVQIQQASKFPVSLEAPIGEDGDSMLGDFLEDVHVLNPVQKAANDILREQINSVLQNLPPKERKVLELRFGLVDGKCRTLEEVGNEFAITRERVRQIECTALRRLRENHLIKQLRDFLED</sequence>
<dbReference type="InterPro" id="IPR007627">
    <property type="entry name" value="RNA_pol_sigma70_r2"/>
</dbReference>
<evidence type="ECO:0000256" key="1">
    <source>
        <dbReference type="ARBA" id="ARBA00007788"/>
    </source>
</evidence>
<proteinExistence type="inferred from homology"/>
<protein>
    <recommendedName>
        <fullName evidence="7">RNA polymerase sigma factor</fullName>
    </recommendedName>
</protein>
<evidence type="ECO:0000256" key="2">
    <source>
        <dbReference type="ARBA" id="ARBA00022490"/>
    </source>
</evidence>
<dbReference type="GO" id="GO:0006352">
    <property type="term" value="P:DNA-templated transcription initiation"/>
    <property type="evidence" value="ECO:0007669"/>
    <property type="project" value="InterPro"/>
</dbReference>
<evidence type="ECO:0000256" key="5">
    <source>
        <dbReference type="ARBA" id="ARBA00023125"/>
    </source>
</evidence>
<dbReference type="InterPro" id="IPR009042">
    <property type="entry name" value="RNA_pol_sigma70_r1_2"/>
</dbReference>
<name>D1CB24_THET1</name>
<comment type="similarity">
    <text evidence="1 7">Belongs to the sigma-70 factor family.</text>
</comment>
<dbReference type="NCBIfam" id="TIGR02937">
    <property type="entry name" value="sigma70-ECF"/>
    <property type="match status" value="1"/>
</dbReference>
<keyword evidence="4 7" id="KW-0731">Sigma factor</keyword>
<dbReference type="InterPro" id="IPR000943">
    <property type="entry name" value="RNA_pol_sigma70"/>
</dbReference>
<dbReference type="Gene3D" id="1.20.120.1810">
    <property type="match status" value="1"/>
</dbReference>
<dbReference type="GO" id="GO:0016987">
    <property type="term" value="F:sigma factor activity"/>
    <property type="evidence" value="ECO:0007669"/>
    <property type="project" value="UniProtKB-KW"/>
</dbReference>
<comment type="function">
    <text evidence="7">Sigma factors are initiation factors that promote the attachment of RNA polymerase to specific initiation sites and are then released.</text>
</comment>
<keyword evidence="5 7" id="KW-0238">DNA-binding</keyword>
<dbReference type="GO" id="GO:0003677">
    <property type="term" value="F:DNA binding"/>
    <property type="evidence" value="ECO:0007669"/>
    <property type="project" value="UniProtKB-KW"/>
</dbReference>
<dbReference type="InterPro" id="IPR013325">
    <property type="entry name" value="RNA_pol_sigma_r2"/>
</dbReference>
<dbReference type="InterPro" id="IPR013324">
    <property type="entry name" value="RNA_pol_sigma_r3/r4-like"/>
</dbReference>
<dbReference type="SUPFAM" id="SSF88659">
    <property type="entry name" value="Sigma3 and sigma4 domains of RNA polymerase sigma factors"/>
    <property type="match status" value="2"/>
</dbReference>
<dbReference type="InterPro" id="IPR036388">
    <property type="entry name" value="WH-like_DNA-bd_sf"/>
</dbReference>
<dbReference type="PROSITE" id="PS00716">
    <property type="entry name" value="SIGMA70_2"/>
    <property type="match status" value="1"/>
</dbReference>
<dbReference type="STRING" id="525904.Tter_1073"/>
<dbReference type="Pfam" id="PF00140">
    <property type="entry name" value="Sigma70_r1_2"/>
    <property type="match status" value="1"/>
</dbReference>
<feature type="domain" description="RNA polymerase sigma-70" evidence="9">
    <location>
        <begin position="422"/>
        <end position="448"/>
    </location>
</feature>
<dbReference type="Gene3D" id="1.10.10.10">
    <property type="entry name" value="Winged helix-like DNA-binding domain superfamily/Winged helix DNA-binding domain"/>
    <property type="match status" value="2"/>
</dbReference>
<dbReference type="InterPro" id="IPR007630">
    <property type="entry name" value="RNA_pol_sigma70_r4"/>
</dbReference>
<keyword evidence="3 7" id="KW-0805">Transcription regulation</keyword>
<dbReference type="NCBIfam" id="TIGR02393">
    <property type="entry name" value="RpoD_Cterm"/>
    <property type="match status" value="1"/>
</dbReference>
<gene>
    <name evidence="10" type="ordered locus">Tter_1073</name>
</gene>
<evidence type="ECO:0000256" key="6">
    <source>
        <dbReference type="ARBA" id="ARBA00023163"/>
    </source>
</evidence>
<evidence type="ECO:0000256" key="3">
    <source>
        <dbReference type="ARBA" id="ARBA00023015"/>
    </source>
</evidence>
<feature type="domain" description="RNA polymerase sigma-70" evidence="8">
    <location>
        <begin position="253"/>
        <end position="266"/>
    </location>
</feature>
<evidence type="ECO:0000313" key="10">
    <source>
        <dbReference type="EMBL" id="ACZ41989.1"/>
    </source>
</evidence>
<dbReference type="Pfam" id="PF04542">
    <property type="entry name" value="Sigma70_r2"/>
    <property type="match status" value="1"/>
</dbReference>
<dbReference type="Pfam" id="PF04545">
    <property type="entry name" value="Sigma70_r4"/>
    <property type="match status" value="1"/>
</dbReference>
<reference evidence="11" key="1">
    <citation type="journal article" date="2010" name="Stand. Genomic Sci.">
        <title>Complete genome sequence of 'Thermobaculum terrenum' type strain (YNP1).</title>
        <authorList>
            <person name="Kiss H."/>
            <person name="Cleland D."/>
            <person name="Lapidus A."/>
            <person name="Lucas S."/>
            <person name="Glavina Del Rio T."/>
            <person name="Nolan M."/>
            <person name="Tice H."/>
            <person name="Han C."/>
            <person name="Goodwin L."/>
            <person name="Pitluck S."/>
            <person name="Liolios K."/>
            <person name="Ivanova N."/>
            <person name="Mavromatis K."/>
            <person name="Ovchinnikova G."/>
            <person name="Pati A."/>
            <person name="Chen A."/>
            <person name="Palaniappan K."/>
            <person name="Land M."/>
            <person name="Hauser L."/>
            <person name="Chang Y."/>
            <person name="Jeffries C."/>
            <person name="Lu M."/>
            <person name="Brettin T."/>
            <person name="Detter J."/>
            <person name="Goker M."/>
            <person name="Tindall B."/>
            <person name="Beck B."/>
            <person name="McDermott T."/>
            <person name="Woyke T."/>
            <person name="Bristow J."/>
            <person name="Eisen J."/>
            <person name="Markowitz V."/>
            <person name="Hugenholtz P."/>
            <person name="Kyrpides N."/>
            <person name="Klenk H."/>
            <person name="Cheng J."/>
        </authorList>
    </citation>
    <scope>NUCLEOTIDE SEQUENCE [LARGE SCALE GENOMIC DNA]</scope>
    <source>
        <strain evidence="11">ATCC BAA-798 / YNP1</strain>
    </source>
</reference>
<dbReference type="PANTHER" id="PTHR30603">
    <property type="entry name" value="RNA POLYMERASE SIGMA FACTOR RPO"/>
    <property type="match status" value="1"/>
</dbReference>
<dbReference type="FunFam" id="1.10.601.10:FF:000001">
    <property type="entry name" value="RNA polymerase sigma factor SigA"/>
    <property type="match status" value="1"/>
</dbReference>
<dbReference type="PROSITE" id="PS00715">
    <property type="entry name" value="SIGMA70_1"/>
    <property type="match status" value="1"/>
</dbReference>
<dbReference type="EMBL" id="CP001825">
    <property type="protein sequence ID" value="ACZ41989.1"/>
    <property type="molecule type" value="Genomic_DNA"/>
</dbReference>
<dbReference type="InterPro" id="IPR012760">
    <property type="entry name" value="RNA_pol_sigma_RpoD_C"/>
</dbReference>
<dbReference type="InterPro" id="IPR007624">
    <property type="entry name" value="RNA_pol_sigma70_r3"/>
</dbReference>
<evidence type="ECO:0000259" key="8">
    <source>
        <dbReference type="PROSITE" id="PS00715"/>
    </source>
</evidence>
<keyword evidence="11" id="KW-1185">Reference proteome</keyword>
<evidence type="ECO:0000256" key="7">
    <source>
        <dbReference type="RuleBase" id="RU362124"/>
    </source>
</evidence>
<evidence type="ECO:0000256" key="4">
    <source>
        <dbReference type="ARBA" id="ARBA00023082"/>
    </source>
</evidence>
<dbReference type="Proteomes" id="UP000000323">
    <property type="component" value="Chromosome 1"/>
</dbReference>
<organism evidence="10 11">
    <name type="scientific">Thermobaculum terrenum (strain ATCC BAA-798 / CCMEE 7001 / YNP1)</name>
    <dbReference type="NCBI Taxonomy" id="525904"/>
    <lineage>
        <taxon>Bacteria</taxon>
        <taxon>Bacillati</taxon>
        <taxon>Chloroflexota</taxon>
        <taxon>Chloroflexia</taxon>
        <taxon>Candidatus Thermobaculales</taxon>
        <taxon>Candidatus Thermobaculaceae</taxon>
        <taxon>Thermobaculum</taxon>
    </lineage>
</organism>
<dbReference type="InterPro" id="IPR014284">
    <property type="entry name" value="RNA_pol_sigma-70_dom"/>
</dbReference>
<dbReference type="eggNOG" id="COG0568">
    <property type="taxonomic scope" value="Bacteria"/>
</dbReference>
<evidence type="ECO:0000313" key="11">
    <source>
        <dbReference type="Proteomes" id="UP000000323"/>
    </source>
</evidence>
<dbReference type="HOGENOM" id="CLU_014793_3_4_0"/>
<dbReference type="PANTHER" id="PTHR30603:SF60">
    <property type="entry name" value="RNA POLYMERASE SIGMA FACTOR RPOD"/>
    <property type="match status" value="1"/>
</dbReference>
<keyword evidence="6 7" id="KW-0804">Transcription</keyword>
<dbReference type="AlphaFoldDB" id="D1CB24"/>
<dbReference type="SUPFAM" id="SSF88946">
    <property type="entry name" value="Sigma2 domain of RNA polymerase sigma factors"/>
    <property type="match status" value="1"/>
</dbReference>
<dbReference type="Pfam" id="PF04539">
    <property type="entry name" value="Sigma70_r3"/>
    <property type="match status" value="1"/>
</dbReference>
<dbReference type="InterPro" id="IPR050239">
    <property type="entry name" value="Sigma-70_RNA_pol_init_factors"/>
</dbReference>
<dbReference type="PRINTS" id="PR00046">
    <property type="entry name" value="SIGMA70FCT"/>
</dbReference>
<dbReference type="RefSeq" id="WP_012875024.1">
    <property type="nucleotide sequence ID" value="NC_013525.1"/>
</dbReference>
<dbReference type="CDD" id="cd06171">
    <property type="entry name" value="Sigma70_r4"/>
    <property type="match status" value="1"/>
</dbReference>
<accession>D1CB24</accession>
<keyword evidence="2" id="KW-0963">Cytoplasm</keyword>
<dbReference type="KEGG" id="ttr:Tter_1073"/>